<evidence type="ECO:0000256" key="9">
    <source>
        <dbReference type="ARBA" id="ARBA00023204"/>
    </source>
</evidence>
<evidence type="ECO:0000256" key="8">
    <source>
        <dbReference type="ARBA" id="ARBA00022842"/>
    </source>
</evidence>
<organism evidence="13 14">
    <name type="scientific">Nocardioides thalensis</name>
    <dbReference type="NCBI Taxonomy" id="1914755"/>
    <lineage>
        <taxon>Bacteria</taxon>
        <taxon>Bacillati</taxon>
        <taxon>Actinomycetota</taxon>
        <taxon>Actinomycetes</taxon>
        <taxon>Propionibacteriales</taxon>
        <taxon>Nocardioidaceae</taxon>
        <taxon>Nocardioides</taxon>
    </lineage>
</organism>
<dbReference type="InterPro" id="IPR015797">
    <property type="entry name" value="NUDIX_hydrolase-like_dom_sf"/>
</dbReference>
<dbReference type="SUPFAM" id="SSF55811">
    <property type="entry name" value="Nudix"/>
    <property type="match status" value="1"/>
</dbReference>
<gene>
    <name evidence="13" type="ORF">HNR19_000692</name>
</gene>
<evidence type="ECO:0000256" key="2">
    <source>
        <dbReference type="ARBA" id="ARBA00005582"/>
    </source>
</evidence>
<evidence type="ECO:0000256" key="6">
    <source>
        <dbReference type="ARBA" id="ARBA00022763"/>
    </source>
</evidence>
<dbReference type="EC" id="3.6.1.55" evidence="11"/>
<evidence type="ECO:0000256" key="11">
    <source>
        <dbReference type="ARBA" id="ARBA00038905"/>
    </source>
</evidence>
<evidence type="ECO:0000313" key="13">
    <source>
        <dbReference type="EMBL" id="NYI99993.1"/>
    </source>
</evidence>
<evidence type="ECO:0000256" key="3">
    <source>
        <dbReference type="ARBA" id="ARBA00022457"/>
    </source>
</evidence>
<keyword evidence="4" id="KW-0235">DNA replication</keyword>
<feature type="domain" description="Nudix hydrolase" evidence="12">
    <location>
        <begin position="1"/>
        <end position="128"/>
    </location>
</feature>
<dbReference type="AlphaFoldDB" id="A0A853BY60"/>
<evidence type="ECO:0000256" key="4">
    <source>
        <dbReference type="ARBA" id="ARBA00022705"/>
    </source>
</evidence>
<reference evidence="13 14" key="1">
    <citation type="submission" date="2020-07" db="EMBL/GenBank/DDBJ databases">
        <title>Sequencing the genomes of 1000 actinobacteria strains.</title>
        <authorList>
            <person name="Klenk H.-P."/>
        </authorList>
    </citation>
    <scope>NUCLEOTIDE SEQUENCE [LARGE SCALE GENOMIC DNA]</scope>
    <source>
        <strain evidence="13 14">DSM 103833</strain>
    </source>
</reference>
<dbReference type="GO" id="GO:0006281">
    <property type="term" value="P:DNA repair"/>
    <property type="evidence" value="ECO:0007669"/>
    <property type="project" value="UniProtKB-KW"/>
</dbReference>
<keyword evidence="5" id="KW-0479">Metal-binding</keyword>
<dbReference type="PRINTS" id="PR00502">
    <property type="entry name" value="NUDIXFAMILY"/>
</dbReference>
<comment type="cofactor">
    <cofactor evidence="1">
        <name>Mg(2+)</name>
        <dbReference type="ChEBI" id="CHEBI:18420"/>
    </cofactor>
</comment>
<dbReference type="PROSITE" id="PS51462">
    <property type="entry name" value="NUDIX"/>
    <property type="match status" value="1"/>
</dbReference>
<dbReference type="GO" id="GO:0046872">
    <property type="term" value="F:metal ion binding"/>
    <property type="evidence" value="ECO:0007669"/>
    <property type="project" value="UniProtKB-KW"/>
</dbReference>
<comment type="caution">
    <text evidence="13">The sequence shown here is derived from an EMBL/GenBank/DDBJ whole genome shotgun (WGS) entry which is preliminary data.</text>
</comment>
<evidence type="ECO:0000256" key="5">
    <source>
        <dbReference type="ARBA" id="ARBA00022723"/>
    </source>
</evidence>
<dbReference type="InterPro" id="IPR047127">
    <property type="entry name" value="MutT-like"/>
</dbReference>
<dbReference type="EMBL" id="JACCFP010000001">
    <property type="protein sequence ID" value="NYI99993.1"/>
    <property type="molecule type" value="Genomic_DNA"/>
</dbReference>
<dbReference type="GO" id="GO:0008413">
    <property type="term" value="F:8-oxo-7,8-dihydroguanosine triphosphate pyrophosphatase activity"/>
    <property type="evidence" value="ECO:0007669"/>
    <property type="project" value="TreeGrafter"/>
</dbReference>
<accession>A0A853BY60</accession>
<evidence type="ECO:0000256" key="10">
    <source>
        <dbReference type="ARBA" id="ARBA00035861"/>
    </source>
</evidence>
<evidence type="ECO:0000313" key="14">
    <source>
        <dbReference type="Proteomes" id="UP000530424"/>
    </source>
</evidence>
<proteinExistence type="inferred from homology"/>
<protein>
    <recommendedName>
        <fullName evidence="11">8-oxo-dGTP diphosphatase</fullName>
        <ecNumber evidence="11">3.6.1.55</ecNumber>
    </recommendedName>
</protein>
<sequence>MQTVVGGLIIDQSTVLAARRRAGALAGLWEFPGGKVEPGETPEDALRRELHEELALEVEVGAELSAPGGAWPISEAYELRLFLARIVTGTPGPGPDHDAVRWLAADQLADVEWLPSDTQALPAVRRLIGGPSRPT</sequence>
<dbReference type="Proteomes" id="UP000530424">
    <property type="component" value="Unassembled WGS sequence"/>
</dbReference>
<name>A0A853BY60_9ACTN</name>
<dbReference type="InterPro" id="IPR000086">
    <property type="entry name" value="NUDIX_hydrolase_dom"/>
</dbReference>
<evidence type="ECO:0000259" key="12">
    <source>
        <dbReference type="PROSITE" id="PS51462"/>
    </source>
</evidence>
<keyword evidence="8" id="KW-0460">Magnesium</keyword>
<dbReference type="GO" id="GO:0035539">
    <property type="term" value="F:8-oxo-7,8-dihydrodeoxyguanosine triphosphate pyrophosphatase activity"/>
    <property type="evidence" value="ECO:0007669"/>
    <property type="project" value="UniProtKB-EC"/>
</dbReference>
<keyword evidence="14" id="KW-1185">Reference proteome</keyword>
<dbReference type="GO" id="GO:0044716">
    <property type="term" value="F:8-oxo-GDP phosphatase activity"/>
    <property type="evidence" value="ECO:0007669"/>
    <property type="project" value="TreeGrafter"/>
</dbReference>
<keyword evidence="9" id="KW-0234">DNA repair</keyword>
<dbReference type="GO" id="GO:0006260">
    <property type="term" value="P:DNA replication"/>
    <property type="evidence" value="ECO:0007669"/>
    <property type="project" value="UniProtKB-KW"/>
</dbReference>
<comment type="catalytic activity">
    <reaction evidence="10">
        <text>8-oxo-dGTP + H2O = 8-oxo-dGMP + diphosphate + H(+)</text>
        <dbReference type="Rhea" id="RHEA:31575"/>
        <dbReference type="ChEBI" id="CHEBI:15377"/>
        <dbReference type="ChEBI" id="CHEBI:15378"/>
        <dbReference type="ChEBI" id="CHEBI:33019"/>
        <dbReference type="ChEBI" id="CHEBI:63224"/>
        <dbReference type="ChEBI" id="CHEBI:77896"/>
        <dbReference type="EC" id="3.6.1.55"/>
    </reaction>
</comment>
<dbReference type="InterPro" id="IPR020476">
    <property type="entry name" value="Nudix_hydrolase"/>
</dbReference>
<evidence type="ECO:0000256" key="1">
    <source>
        <dbReference type="ARBA" id="ARBA00001946"/>
    </source>
</evidence>
<dbReference type="GO" id="GO:0044715">
    <property type="term" value="F:8-oxo-dGDP phosphatase activity"/>
    <property type="evidence" value="ECO:0007669"/>
    <property type="project" value="TreeGrafter"/>
</dbReference>
<dbReference type="Gene3D" id="3.90.79.10">
    <property type="entry name" value="Nucleoside Triphosphate Pyrophosphohydrolase"/>
    <property type="match status" value="1"/>
</dbReference>
<keyword evidence="3" id="KW-0515">Mutator protein</keyword>
<comment type="similarity">
    <text evidence="2">Belongs to the Nudix hydrolase family.</text>
</comment>
<evidence type="ECO:0000256" key="7">
    <source>
        <dbReference type="ARBA" id="ARBA00022801"/>
    </source>
</evidence>
<keyword evidence="7 13" id="KW-0378">Hydrolase</keyword>
<keyword evidence="6" id="KW-0227">DNA damage</keyword>
<dbReference type="Pfam" id="PF00293">
    <property type="entry name" value="NUDIX"/>
    <property type="match status" value="1"/>
</dbReference>
<dbReference type="PANTHER" id="PTHR47707">
    <property type="entry name" value="8-OXO-DGTP DIPHOSPHATASE"/>
    <property type="match status" value="1"/>
</dbReference>
<dbReference type="PANTHER" id="PTHR47707:SF1">
    <property type="entry name" value="NUDIX HYDROLASE FAMILY PROTEIN"/>
    <property type="match status" value="1"/>
</dbReference>